<keyword evidence="1" id="KW-0812">Transmembrane</keyword>
<keyword evidence="1" id="KW-0472">Membrane</keyword>
<gene>
    <name evidence="2" type="ORF">C5750_16200</name>
</gene>
<feature type="transmembrane region" description="Helical" evidence="1">
    <location>
        <begin position="48"/>
        <end position="74"/>
    </location>
</feature>
<evidence type="ECO:0000313" key="3">
    <source>
        <dbReference type="Proteomes" id="UP000238563"/>
    </source>
</evidence>
<dbReference type="AlphaFoldDB" id="A0A2S9JHS7"/>
<dbReference type="RefSeq" id="WP_105734937.1">
    <property type="nucleotide sequence ID" value="NZ_PVBT01000004.1"/>
</dbReference>
<feature type="transmembrane region" description="Helical" evidence="1">
    <location>
        <begin position="308"/>
        <end position="324"/>
    </location>
</feature>
<reference evidence="2 3" key="1">
    <citation type="submission" date="2018-02" db="EMBL/GenBank/DDBJ databases">
        <title>The draft genome of Phyllobacterium myrsinacearum DSM5892.</title>
        <authorList>
            <person name="Li L."/>
            <person name="Liu L."/>
            <person name="Zhang X."/>
            <person name="Wang T."/>
        </authorList>
    </citation>
    <scope>NUCLEOTIDE SEQUENCE [LARGE SCALE GENOMIC DNA]</scope>
    <source>
        <strain evidence="2 3">DSM 5892</strain>
    </source>
</reference>
<sequence>MIPLFWDQWEFAIDLAKSKQDALSLQYFFKAHNEHVIATTKLLFFLDYYFFSLTNGPLVVSIGIATFCVAWLLAKLLFINDKESRYFYPFFLLFSASGFSLAQWENLLWGFQPQFYLVLIFTLMSCLIGLKISDREQVTPSWWFTVLIVTTGLGVFSMGNGIALPVSIVILFVLRRYRPVKTVLYAFIAALFIGALVALTRGAPTVGDPALKTLGNLMSFFFGMLGSPISSRGVFAAICGVILFGAFGILFLFHILMPFLRRRPLDEALVGLFAFASFLFATAVGATWGRTALGTGAALASRYSTPMLVLWMTLFAILFRVTVISDRRPSHRQLRSGLWIILALGVAAWTSFRPGNIAGAGQANAANQAGYFLSSGVGLDEQLLKLYPSPSRIRPAIDYLRNAKLNLFAESPDLSASSWKQWTDKPAQACELEYVDKVQRLSASAWQAVGWVTNAARQTPSWIVAVDSSQNVLGYTVPLQPRSDVVKAVGLSDSYRGFTVPINMTSANTAFPISLLAIFGEDESPCRINLPPLPNGPFLIQPGELAPLRTEVVHSGATASPGIPPVLSIGAPYEGSEISGTWVSSDENVGKITYNVLDTSCQSVILPILRGPSAEGLSLVIKSNGKMISDDTKVFDSLQPHLWQYLQISAFDACKEGEKLNLSITLEDNGRGWGAWGAMATPGLQR</sequence>
<comment type="caution">
    <text evidence="2">The sequence shown here is derived from an EMBL/GenBank/DDBJ whole genome shotgun (WGS) entry which is preliminary data.</text>
</comment>
<accession>A0A2S9JHS7</accession>
<feature type="transmembrane region" description="Helical" evidence="1">
    <location>
        <begin position="180"/>
        <end position="199"/>
    </location>
</feature>
<feature type="transmembrane region" description="Helical" evidence="1">
    <location>
        <begin position="86"/>
        <end position="104"/>
    </location>
</feature>
<keyword evidence="3" id="KW-1185">Reference proteome</keyword>
<keyword evidence="1" id="KW-1133">Transmembrane helix</keyword>
<name>A0A2S9JHS7_9HYPH</name>
<dbReference type="EMBL" id="PVBT01000004">
    <property type="protein sequence ID" value="PRD52427.1"/>
    <property type="molecule type" value="Genomic_DNA"/>
</dbReference>
<protein>
    <submittedName>
        <fullName evidence="2">Uncharacterized protein</fullName>
    </submittedName>
</protein>
<dbReference type="Proteomes" id="UP000238563">
    <property type="component" value="Unassembled WGS sequence"/>
</dbReference>
<feature type="transmembrane region" description="Helical" evidence="1">
    <location>
        <begin position="235"/>
        <end position="256"/>
    </location>
</feature>
<feature type="transmembrane region" description="Helical" evidence="1">
    <location>
        <begin position="336"/>
        <end position="352"/>
    </location>
</feature>
<evidence type="ECO:0000313" key="2">
    <source>
        <dbReference type="EMBL" id="PRD52427.1"/>
    </source>
</evidence>
<proteinExistence type="predicted"/>
<feature type="transmembrane region" description="Helical" evidence="1">
    <location>
        <begin position="142"/>
        <end position="174"/>
    </location>
</feature>
<feature type="transmembrane region" description="Helical" evidence="1">
    <location>
        <begin position="110"/>
        <end position="130"/>
    </location>
</feature>
<organism evidence="2 3">
    <name type="scientific">Phyllobacterium myrsinacearum</name>
    <dbReference type="NCBI Taxonomy" id="28101"/>
    <lineage>
        <taxon>Bacteria</taxon>
        <taxon>Pseudomonadati</taxon>
        <taxon>Pseudomonadota</taxon>
        <taxon>Alphaproteobacteria</taxon>
        <taxon>Hyphomicrobiales</taxon>
        <taxon>Phyllobacteriaceae</taxon>
        <taxon>Phyllobacterium</taxon>
    </lineage>
</organism>
<dbReference type="OrthoDB" id="7060875at2"/>
<feature type="transmembrane region" description="Helical" evidence="1">
    <location>
        <begin position="268"/>
        <end position="288"/>
    </location>
</feature>
<evidence type="ECO:0000256" key="1">
    <source>
        <dbReference type="SAM" id="Phobius"/>
    </source>
</evidence>